<feature type="transmembrane region" description="Helical" evidence="1">
    <location>
        <begin position="20"/>
        <end position="41"/>
    </location>
</feature>
<protein>
    <submittedName>
        <fullName evidence="2">Uncharacterized protein</fullName>
    </submittedName>
</protein>
<comment type="caution">
    <text evidence="2">The sequence shown here is derived from an EMBL/GenBank/DDBJ whole genome shotgun (WGS) entry which is preliminary data.</text>
</comment>
<name>A0AAN9P2W1_CLITE</name>
<evidence type="ECO:0000313" key="3">
    <source>
        <dbReference type="Proteomes" id="UP001359559"/>
    </source>
</evidence>
<evidence type="ECO:0000313" key="2">
    <source>
        <dbReference type="EMBL" id="KAK7284162.1"/>
    </source>
</evidence>
<keyword evidence="3" id="KW-1185">Reference proteome</keyword>
<proteinExistence type="predicted"/>
<dbReference type="EMBL" id="JAYKXN010000005">
    <property type="protein sequence ID" value="KAK7284162.1"/>
    <property type="molecule type" value="Genomic_DNA"/>
</dbReference>
<gene>
    <name evidence="2" type="ORF">RJT34_18903</name>
</gene>
<organism evidence="2 3">
    <name type="scientific">Clitoria ternatea</name>
    <name type="common">Butterfly pea</name>
    <dbReference type="NCBI Taxonomy" id="43366"/>
    <lineage>
        <taxon>Eukaryota</taxon>
        <taxon>Viridiplantae</taxon>
        <taxon>Streptophyta</taxon>
        <taxon>Embryophyta</taxon>
        <taxon>Tracheophyta</taxon>
        <taxon>Spermatophyta</taxon>
        <taxon>Magnoliopsida</taxon>
        <taxon>eudicotyledons</taxon>
        <taxon>Gunneridae</taxon>
        <taxon>Pentapetalae</taxon>
        <taxon>rosids</taxon>
        <taxon>fabids</taxon>
        <taxon>Fabales</taxon>
        <taxon>Fabaceae</taxon>
        <taxon>Papilionoideae</taxon>
        <taxon>50 kb inversion clade</taxon>
        <taxon>NPAAA clade</taxon>
        <taxon>indigoferoid/millettioid clade</taxon>
        <taxon>Phaseoleae</taxon>
        <taxon>Clitoria</taxon>
    </lineage>
</organism>
<keyword evidence="1" id="KW-0812">Transmembrane</keyword>
<keyword evidence="1" id="KW-0472">Membrane</keyword>
<dbReference type="AlphaFoldDB" id="A0AAN9P2W1"/>
<dbReference type="Proteomes" id="UP001359559">
    <property type="component" value="Unassembled WGS sequence"/>
</dbReference>
<keyword evidence="1" id="KW-1133">Transmembrane helix</keyword>
<evidence type="ECO:0000256" key="1">
    <source>
        <dbReference type="SAM" id="Phobius"/>
    </source>
</evidence>
<reference evidence="2 3" key="1">
    <citation type="submission" date="2024-01" db="EMBL/GenBank/DDBJ databases">
        <title>The genomes of 5 underutilized Papilionoideae crops provide insights into root nodulation and disease resistance.</title>
        <authorList>
            <person name="Yuan L."/>
        </authorList>
    </citation>
    <scope>NUCLEOTIDE SEQUENCE [LARGE SCALE GENOMIC DNA]</scope>
    <source>
        <strain evidence="2">LY-2023</strain>
        <tissue evidence="2">Leaf</tissue>
    </source>
</reference>
<sequence length="128" mass="14809">MERYSLLSTVLLYIDFFPRNSVLCIILSGSLMYFPMFNNFFDTIYFPRDSYIGNIDKVMETLRGLSVSEYPLPFVVFVLSSMTLQTKGYGYESFPVLSLSLSTKDPRDEELSYFTSFIFIKNASLAQF</sequence>
<accession>A0AAN9P2W1</accession>